<feature type="compositionally biased region" description="Low complexity" evidence="1">
    <location>
        <begin position="87"/>
        <end position="98"/>
    </location>
</feature>
<accession>A0A267ED79</accession>
<protein>
    <submittedName>
        <fullName evidence="2">Uncharacterized protein</fullName>
    </submittedName>
</protein>
<feature type="region of interest" description="Disordered" evidence="1">
    <location>
        <begin position="74"/>
        <end position="98"/>
    </location>
</feature>
<dbReference type="EMBL" id="NIVC01002349">
    <property type="protein sequence ID" value="PAA58662.1"/>
    <property type="molecule type" value="Genomic_DNA"/>
</dbReference>
<feature type="region of interest" description="Disordered" evidence="1">
    <location>
        <begin position="305"/>
        <end position="332"/>
    </location>
</feature>
<feature type="non-terminal residue" evidence="2">
    <location>
        <position position="1"/>
    </location>
</feature>
<proteinExistence type="predicted"/>
<gene>
    <name evidence="2" type="ORF">BOX15_Mlig004261g2</name>
</gene>
<evidence type="ECO:0000256" key="1">
    <source>
        <dbReference type="SAM" id="MobiDB-lite"/>
    </source>
</evidence>
<sequence length="406" mass="46513">KVYGPKLQPNLYVKKTDKIARGLTLSQIESHIEKYITINASFGLAFIMSLRTRATSTTASHRSHYQAAAGRRTSFGQAPKGHHRFQSSASSDASCSDSNGSSKYLSLGHIGATRTHSQTSSPSSECSFNSRILDNGNRQWDRLIKLAVRDANSSNRQQSTRRRSRRHDSMSPQPIQPVFSPPPSPTANPYRYRRGRSAGRHHEDSISPAQRWNDNSSNQSKIYDFRPLRQQRQRRTACKPQLLQQHKHGRMMQEQQPNKIYAGNHAESNVLLNRKLNDSLRRLQSQRRSSRNLVRCNNEDRWTSFYGKDDSDSSQSEQEERPLPVQKAQQWVRDRCGRDERARELEPSCDGARGCMRETRSHRETLFSCPFMALSLTTKIYECDKCATKYHSSLSGSRARMPWVQQ</sequence>
<evidence type="ECO:0000313" key="3">
    <source>
        <dbReference type="Proteomes" id="UP000215902"/>
    </source>
</evidence>
<keyword evidence="3" id="KW-1185">Reference proteome</keyword>
<evidence type="ECO:0000313" key="2">
    <source>
        <dbReference type="EMBL" id="PAA58662.1"/>
    </source>
</evidence>
<feature type="region of interest" description="Disordered" evidence="1">
    <location>
        <begin position="148"/>
        <end position="254"/>
    </location>
</feature>
<feature type="compositionally biased region" description="Polar residues" evidence="1">
    <location>
        <begin position="207"/>
        <end position="221"/>
    </location>
</feature>
<dbReference type="AlphaFoldDB" id="A0A267ED79"/>
<comment type="caution">
    <text evidence="2">The sequence shown here is derived from an EMBL/GenBank/DDBJ whole genome shotgun (WGS) entry which is preliminary data.</text>
</comment>
<reference evidence="2 3" key="1">
    <citation type="submission" date="2017-06" db="EMBL/GenBank/DDBJ databases">
        <title>A platform for efficient transgenesis in Macrostomum lignano, a flatworm model organism for stem cell research.</title>
        <authorList>
            <person name="Berezikov E."/>
        </authorList>
    </citation>
    <scope>NUCLEOTIDE SEQUENCE [LARGE SCALE GENOMIC DNA]</scope>
    <source>
        <strain evidence="2">DV1</strain>
        <tissue evidence="2">Whole organism</tissue>
    </source>
</reference>
<name>A0A267ED79_9PLAT</name>
<organism evidence="2 3">
    <name type="scientific">Macrostomum lignano</name>
    <dbReference type="NCBI Taxonomy" id="282301"/>
    <lineage>
        <taxon>Eukaryota</taxon>
        <taxon>Metazoa</taxon>
        <taxon>Spiralia</taxon>
        <taxon>Lophotrochozoa</taxon>
        <taxon>Platyhelminthes</taxon>
        <taxon>Rhabditophora</taxon>
        <taxon>Macrostomorpha</taxon>
        <taxon>Macrostomida</taxon>
        <taxon>Macrostomidae</taxon>
        <taxon>Macrostomum</taxon>
    </lineage>
</organism>
<dbReference type="Proteomes" id="UP000215902">
    <property type="component" value="Unassembled WGS sequence"/>
</dbReference>